<dbReference type="GO" id="GO:0006508">
    <property type="term" value="P:proteolysis"/>
    <property type="evidence" value="ECO:0007669"/>
    <property type="project" value="UniProtKB-KW"/>
</dbReference>
<dbReference type="Gene3D" id="3.30.750.170">
    <property type="match status" value="1"/>
</dbReference>
<protein>
    <submittedName>
        <fullName evidence="3">C-terminal processing protease CtpA/Prc</fullName>
    </submittedName>
</protein>
<keyword evidence="1" id="KW-0732">Signal</keyword>
<dbReference type="PANTHER" id="PTHR32060">
    <property type="entry name" value="TAIL-SPECIFIC PROTEASE"/>
    <property type="match status" value="1"/>
</dbReference>
<reference evidence="3 4" key="1">
    <citation type="submission" date="2020-08" db="EMBL/GenBank/DDBJ databases">
        <title>Genomic Encyclopedia of Type Strains, Phase IV (KMG-IV): sequencing the most valuable type-strain genomes for metagenomic binning, comparative biology and taxonomic classification.</title>
        <authorList>
            <person name="Goeker M."/>
        </authorList>
    </citation>
    <scope>NUCLEOTIDE SEQUENCE [LARGE SCALE GENOMIC DNA]</scope>
    <source>
        <strain evidence="3 4">DSM 104969</strain>
    </source>
</reference>
<dbReference type="PROSITE" id="PS51257">
    <property type="entry name" value="PROKAR_LIPOPROTEIN"/>
    <property type="match status" value="1"/>
</dbReference>
<sequence>MKAKLTFLTIILSSLFFVACDDNNDSKRDNYTDEEYTNRWIYDKMTRVYLWNEELTKSPNYSLESESFFTSILYKYKQRDGDRFSWIEEDDSKGTKALFNEDNLGFDCLPVSYFPNASAQNTSVGLFVTYVYEDSDAEAKGLKRGMVIYKVDSENVNYDNYQTILKDKNSLTLSVYNNATGTMEVLSPFSTNGSVQSPIFISKVLNVKNSANADVKVGYLMYNAFKRDPDESDETNFRYDIALIESIRDLNNQGITEFVLDLRYNPGGYLTTAINLASALYPDRTTSKIFAKEKYNQYFEDSLLVTNRNNSDIFNDYFLDKVYRTNVEIPKLNINRLFIIASEYSASASELVLHNLKPYMNVYHVGETTVGKDKASMTIKSDSERIKWQLQPLISRLSDADGNGNYIDGLEPDYPVSEWEESYVMQDAYYEDDNGNRVETQCPLLSEWKEGLLPLGDLSEPMLAEAIAKITGVARVKTKSAVTTQVVPVVKVPRLKYNEDKQRIIIDADRFDNLLK</sequence>
<dbReference type="GO" id="GO:0030288">
    <property type="term" value="C:outer membrane-bounded periplasmic space"/>
    <property type="evidence" value="ECO:0007669"/>
    <property type="project" value="TreeGrafter"/>
</dbReference>
<dbReference type="EMBL" id="JACIEP010000007">
    <property type="protein sequence ID" value="MBB4036341.1"/>
    <property type="molecule type" value="Genomic_DNA"/>
</dbReference>
<dbReference type="CDD" id="cd07561">
    <property type="entry name" value="Peptidase_S41_CPP_like"/>
    <property type="match status" value="1"/>
</dbReference>
<dbReference type="Pfam" id="PF03572">
    <property type="entry name" value="Peptidase_S41"/>
    <property type="match status" value="1"/>
</dbReference>
<dbReference type="SUPFAM" id="SSF50156">
    <property type="entry name" value="PDZ domain-like"/>
    <property type="match status" value="1"/>
</dbReference>
<keyword evidence="3" id="KW-0645">Protease</keyword>
<proteinExistence type="predicted"/>
<dbReference type="Pfam" id="PF18294">
    <property type="entry name" value="Pept_S41_N"/>
    <property type="match status" value="1"/>
</dbReference>
<keyword evidence="3" id="KW-0378">Hydrolase</keyword>
<dbReference type="GO" id="GO:0007165">
    <property type="term" value="P:signal transduction"/>
    <property type="evidence" value="ECO:0007669"/>
    <property type="project" value="TreeGrafter"/>
</dbReference>
<dbReference type="InterPro" id="IPR029045">
    <property type="entry name" value="ClpP/crotonase-like_dom_sf"/>
</dbReference>
<evidence type="ECO:0000313" key="3">
    <source>
        <dbReference type="EMBL" id="MBB4036341.1"/>
    </source>
</evidence>
<keyword evidence="4" id="KW-1185">Reference proteome</keyword>
<dbReference type="SUPFAM" id="SSF52096">
    <property type="entry name" value="ClpP/crotonase"/>
    <property type="match status" value="1"/>
</dbReference>
<organism evidence="3 4">
    <name type="scientific">Dysgonomonas hofstadii</name>
    <dbReference type="NCBI Taxonomy" id="637886"/>
    <lineage>
        <taxon>Bacteria</taxon>
        <taxon>Pseudomonadati</taxon>
        <taxon>Bacteroidota</taxon>
        <taxon>Bacteroidia</taxon>
        <taxon>Bacteroidales</taxon>
        <taxon>Dysgonomonadaceae</taxon>
        <taxon>Dysgonomonas</taxon>
    </lineage>
</organism>
<feature type="signal peptide" evidence="1">
    <location>
        <begin position="1"/>
        <end position="19"/>
    </location>
</feature>
<dbReference type="Gene3D" id="3.90.226.10">
    <property type="entry name" value="2-enoyl-CoA Hydratase, Chain A, domain 1"/>
    <property type="match status" value="1"/>
</dbReference>
<gene>
    <name evidence="3" type="ORF">GGR21_002243</name>
</gene>
<evidence type="ECO:0000259" key="2">
    <source>
        <dbReference type="SMART" id="SM00245"/>
    </source>
</evidence>
<dbReference type="Gene3D" id="2.30.42.10">
    <property type="match status" value="1"/>
</dbReference>
<feature type="chain" id="PRO_5032972172" evidence="1">
    <location>
        <begin position="20"/>
        <end position="516"/>
    </location>
</feature>
<dbReference type="GO" id="GO:0008236">
    <property type="term" value="F:serine-type peptidase activity"/>
    <property type="evidence" value="ECO:0007669"/>
    <property type="project" value="InterPro"/>
</dbReference>
<dbReference type="InterPro" id="IPR041613">
    <property type="entry name" value="Pept_S41_N"/>
</dbReference>
<feature type="domain" description="Tail specific protease" evidence="2">
    <location>
        <begin position="197"/>
        <end position="417"/>
    </location>
</feature>
<comment type="caution">
    <text evidence="3">The sequence shown here is derived from an EMBL/GenBank/DDBJ whole genome shotgun (WGS) entry which is preliminary data.</text>
</comment>
<dbReference type="InterPro" id="IPR036034">
    <property type="entry name" value="PDZ_sf"/>
</dbReference>
<dbReference type="Proteomes" id="UP000555103">
    <property type="component" value="Unassembled WGS sequence"/>
</dbReference>
<accession>A0A840CMK3</accession>
<dbReference type="AlphaFoldDB" id="A0A840CMK3"/>
<dbReference type="PANTHER" id="PTHR32060:SF30">
    <property type="entry name" value="CARBOXY-TERMINAL PROCESSING PROTEASE CTPA"/>
    <property type="match status" value="1"/>
</dbReference>
<evidence type="ECO:0000313" key="4">
    <source>
        <dbReference type="Proteomes" id="UP000555103"/>
    </source>
</evidence>
<name>A0A840CMK3_9BACT</name>
<dbReference type="GO" id="GO:0004175">
    <property type="term" value="F:endopeptidase activity"/>
    <property type="evidence" value="ECO:0007669"/>
    <property type="project" value="TreeGrafter"/>
</dbReference>
<evidence type="ECO:0000256" key="1">
    <source>
        <dbReference type="SAM" id="SignalP"/>
    </source>
</evidence>
<dbReference type="SMART" id="SM00245">
    <property type="entry name" value="TSPc"/>
    <property type="match status" value="1"/>
</dbReference>
<dbReference type="RefSeq" id="WP_183307244.1">
    <property type="nucleotide sequence ID" value="NZ_JACIEP010000007.1"/>
</dbReference>
<dbReference type="InterPro" id="IPR005151">
    <property type="entry name" value="Tail-specific_protease"/>
</dbReference>